<keyword evidence="3" id="KW-1185">Reference proteome</keyword>
<proteinExistence type="predicted"/>
<dbReference type="Proteomes" id="UP000314294">
    <property type="component" value="Unassembled WGS sequence"/>
</dbReference>
<feature type="region of interest" description="Disordered" evidence="1">
    <location>
        <begin position="156"/>
        <end position="178"/>
    </location>
</feature>
<comment type="caution">
    <text evidence="2">The sequence shown here is derived from an EMBL/GenBank/DDBJ whole genome shotgun (WGS) entry which is preliminary data.</text>
</comment>
<protein>
    <submittedName>
        <fullName evidence="2">Uncharacterized protein</fullName>
    </submittedName>
</protein>
<dbReference type="EMBL" id="SRLO01001703">
    <property type="protein sequence ID" value="TNN35819.1"/>
    <property type="molecule type" value="Genomic_DNA"/>
</dbReference>
<gene>
    <name evidence="2" type="ORF">EYF80_054016</name>
</gene>
<evidence type="ECO:0000256" key="1">
    <source>
        <dbReference type="SAM" id="MobiDB-lite"/>
    </source>
</evidence>
<sequence>MIQEHQSHMFTENTTQVTIDFSPTEFQSLISSQSEREAFPFRNNVPFFLQNVDTVIYQRKVFPHPPAELVVVAASRCVLTVTEIHSPSLPPLSDCHDRQDWTHHWTLVSHPEGPALQSLKDRYGLPGPPGDTVLTLFPLDSETFIHWGLTHESKTGGGALNRKRKAADTSLGVKLSLF</sequence>
<reference evidence="2 3" key="1">
    <citation type="submission" date="2019-03" db="EMBL/GenBank/DDBJ databases">
        <title>First draft genome of Liparis tanakae, snailfish: a comprehensive survey of snailfish specific genes.</title>
        <authorList>
            <person name="Kim W."/>
            <person name="Song I."/>
            <person name="Jeong J.-H."/>
            <person name="Kim D."/>
            <person name="Kim S."/>
            <person name="Ryu S."/>
            <person name="Song J.Y."/>
            <person name="Lee S.K."/>
        </authorList>
    </citation>
    <scope>NUCLEOTIDE SEQUENCE [LARGE SCALE GENOMIC DNA]</scope>
    <source>
        <tissue evidence="2">Muscle</tissue>
    </source>
</reference>
<accession>A0A4Z2F3U3</accession>
<organism evidence="2 3">
    <name type="scientific">Liparis tanakae</name>
    <name type="common">Tanaka's snailfish</name>
    <dbReference type="NCBI Taxonomy" id="230148"/>
    <lineage>
        <taxon>Eukaryota</taxon>
        <taxon>Metazoa</taxon>
        <taxon>Chordata</taxon>
        <taxon>Craniata</taxon>
        <taxon>Vertebrata</taxon>
        <taxon>Euteleostomi</taxon>
        <taxon>Actinopterygii</taxon>
        <taxon>Neopterygii</taxon>
        <taxon>Teleostei</taxon>
        <taxon>Neoteleostei</taxon>
        <taxon>Acanthomorphata</taxon>
        <taxon>Eupercaria</taxon>
        <taxon>Perciformes</taxon>
        <taxon>Cottioidei</taxon>
        <taxon>Cottales</taxon>
        <taxon>Liparidae</taxon>
        <taxon>Liparis</taxon>
    </lineage>
</organism>
<evidence type="ECO:0000313" key="2">
    <source>
        <dbReference type="EMBL" id="TNN35819.1"/>
    </source>
</evidence>
<name>A0A4Z2F3U3_9TELE</name>
<dbReference type="AlphaFoldDB" id="A0A4Z2F3U3"/>
<evidence type="ECO:0000313" key="3">
    <source>
        <dbReference type="Proteomes" id="UP000314294"/>
    </source>
</evidence>